<gene>
    <name evidence="1" type="ORF">NG665_05390</name>
</gene>
<keyword evidence="2" id="KW-1185">Reference proteome</keyword>
<protein>
    <submittedName>
        <fullName evidence="1">Uncharacterized protein</fullName>
    </submittedName>
</protein>
<dbReference type="Proteomes" id="UP001056109">
    <property type="component" value="Chromosome"/>
</dbReference>
<reference evidence="1" key="1">
    <citation type="submission" date="2022-06" db="EMBL/GenBank/DDBJ databases">
        <title>Complete Genome Sequence of Arcanobacterium pinnipediorum strain DSM 28752 isolated from a harbour seal.</title>
        <authorList>
            <person name="Borowiak M."/>
            <person name="Kreitlow A."/>
            <person name="Alssahen M."/>
            <person name="Malorny B."/>
            <person name="Laemmler C."/>
            <person name="Prenger-Berninghoff E."/>
            <person name="Siebert U."/>
            <person name="Ploetz M."/>
            <person name="Abdulmawjood A."/>
        </authorList>
    </citation>
    <scope>NUCLEOTIDE SEQUENCE</scope>
    <source>
        <strain evidence="1">DSM 28752</strain>
    </source>
</reference>
<dbReference type="RefSeq" id="WP_252672648.1">
    <property type="nucleotide sequence ID" value="NZ_CP099547.1"/>
</dbReference>
<dbReference type="SUPFAM" id="SSF51679">
    <property type="entry name" value="Bacterial luciferase-like"/>
    <property type="match status" value="1"/>
</dbReference>
<sequence length="316" mass="33048">MTIDLNVSRQALMHAKMQDDESSQLEHTTAAWMGIDLSLLGAQTCGSLTEIDVEPFHYGKMAAATRAAAGGGLDFVALSAEFVADSAHRQLGMDTVSVGSQLCSIPGLGVVMEVEAHPRALAQGCEAVGVVSHSWASLAITIDGQTDFNDDLCRAMHDVRSAGVGLIVNIRAQSLTAELTASVAKFADMVRLRVPDPHVARGLRYGIRAAAHEVGRNLPVVVDIGIVISATAQAAHERALLIEAITGVPLFPDVPKIIGTVHEVADSIERWVGLGAADGVVVLPASLPTDLGSLIRGVLPLLSGRAGVEVKPQSLI</sequence>
<proteinExistence type="predicted"/>
<evidence type="ECO:0000313" key="2">
    <source>
        <dbReference type="Proteomes" id="UP001056109"/>
    </source>
</evidence>
<dbReference type="EMBL" id="CP099547">
    <property type="protein sequence ID" value="USR78828.1"/>
    <property type="molecule type" value="Genomic_DNA"/>
</dbReference>
<dbReference type="Gene3D" id="3.20.20.30">
    <property type="entry name" value="Luciferase-like domain"/>
    <property type="match status" value="1"/>
</dbReference>
<evidence type="ECO:0000313" key="1">
    <source>
        <dbReference type="EMBL" id="USR78828.1"/>
    </source>
</evidence>
<accession>A0ABY5AF51</accession>
<organism evidence="1 2">
    <name type="scientific">Arcanobacterium pinnipediorum</name>
    <dbReference type="NCBI Taxonomy" id="1503041"/>
    <lineage>
        <taxon>Bacteria</taxon>
        <taxon>Bacillati</taxon>
        <taxon>Actinomycetota</taxon>
        <taxon>Actinomycetes</taxon>
        <taxon>Actinomycetales</taxon>
        <taxon>Actinomycetaceae</taxon>
        <taxon>Arcanobacterium</taxon>
    </lineage>
</organism>
<dbReference type="InterPro" id="IPR036661">
    <property type="entry name" value="Luciferase-like_sf"/>
</dbReference>
<name>A0ABY5AF51_9ACTO</name>